<dbReference type="BioCyc" id="MHAE859194:G1GR7-1279-MONOMER"/>
<evidence type="ECO:0000256" key="1">
    <source>
        <dbReference type="SAM" id="Phobius"/>
    </source>
</evidence>
<evidence type="ECO:0000313" key="2">
    <source>
        <dbReference type="EMBL" id="AEG73524.1"/>
    </source>
</evidence>
<reference key="2">
    <citation type="submission" date="2011-05" db="EMBL/GenBank/DDBJ databases">
        <title>The Genome of Mycoplasma haemofelis Strain Ohio2, a pathogenic hemoplasma of the cat.</title>
        <authorList>
            <person name="Santos A.P."/>
            <person name="Guimaraes A.M.S."/>
            <person name="SanMiguel P.J."/>
            <person name="Martin S.W."/>
            <person name="Messick J.B."/>
        </authorList>
    </citation>
    <scope>NUCLEOTIDE SEQUENCE</scope>
    <source>
        <strain>Ohio2</strain>
    </source>
</reference>
<evidence type="ECO:0000313" key="3">
    <source>
        <dbReference type="Proteomes" id="UP000007952"/>
    </source>
</evidence>
<protein>
    <submittedName>
        <fullName evidence="2">Uncharacterized protein</fullName>
    </submittedName>
</protein>
<dbReference type="STRING" id="859194.MHF_1288"/>
<keyword evidence="1" id="KW-0812">Transmembrane</keyword>
<dbReference type="Proteomes" id="UP000007952">
    <property type="component" value="Chromosome"/>
</dbReference>
<dbReference type="KEGG" id="mhf:MHF_1288"/>
<proteinExistence type="predicted"/>
<dbReference type="AlphaFoldDB" id="F6FFV6"/>
<keyword evidence="1" id="KW-1133">Transmembrane helix</keyword>
<feature type="transmembrane region" description="Helical" evidence="1">
    <location>
        <begin position="6"/>
        <end position="27"/>
    </location>
</feature>
<gene>
    <name evidence="2" type="ordered locus">MHF_1288</name>
</gene>
<dbReference type="EMBL" id="CP002808">
    <property type="protein sequence ID" value="AEG73524.1"/>
    <property type="molecule type" value="Genomic_DNA"/>
</dbReference>
<name>F6FFV6_MYCHI</name>
<keyword evidence="1" id="KW-0472">Membrane</keyword>
<reference evidence="2 3" key="1">
    <citation type="journal article" date="2011" name="J. Bacteriol.">
        <title>Complete genome sequences of two hemotropic Mycoplasmas, Mycoplasma haemofelis strain Ohio2 and Mycoplasma suis strain Illinois.</title>
        <authorList>
            <person name="Messick J.B."/>
            <person name="Santos A.P."/>
            <person name="Guimaraes A.M."/>
        </authorList>
    </citation>
    <scope>NUCLEOTIDE SEQUENCE [LARGE SCALE GENOMIC DNA]</scope>
    <source>
        <strain evidence="2 3">Ohio2</strain>
    </source>
</reference>
<dbReference type="HOGENOM" id="CLU_098620_0_0_14"/>
<sequence length="227" mass="25453">MSTSVATKASLGLLGVGTAGVGGMYLLKSGDSGKYIYELIDEDATLELLTSKNKEDENWKSAWEQYRLDNKSKDRDPWGIGNWSSLKNNAGKNVPQEFLNKCESNSKKKVGSKKDALYVEVSKWCAREKRVVASSLLDSDNKVLLTSDTQASDNAWKAVWDAYRNDYKETNNNPWGIQDWDNLKSKDNQNAPNDFMARCAEVAKALVLDKEDPAYQILSKYCTKAKE</sequence>
<organism evidence="2 3">
    <name type="scientific">Mycoplasma haemofelis (strain Ohio2)</name>
    <dbReference type="NCBI Taxonomy" id="859194"/>
    <lineage>
        <taxon>Bacteria</taxon>
        <taxon>Bacillati</taxon>
        <taxon>Mycoplasmatota</taxon>
        <taxon>Mollicutes</taxon>
        <taxon>Mycoplasmataceae</taxon>
        <taxon>Mycoplasma</taxon>
    </lineage>
</organism>
<accession>F6FFV6</accession>